<sequence>MAMPKQDARTQARIFRSNITSRYGVPSSIRTDIGCHFESTLINNICHKCATAYLYVYGAQGSMRRILRYGMDVDENQNTRFNMVQSILGRLRMGKKDFLNREFLKRQLKRR</sequence>
<dbReference type="InterPro" id="IPR036397">
    <property type="entry name" value="RNaseH_sf"/>
</dbReference>
<evidence type="ECO:0008006" key="3">
    <source>
        <dbReference type="Google" id="ProtNLM"/>
    </source>
</evidence>
<dbReference type="Gene3D" id="3.30.420.10">
    <property type="entry name" value="Ribonuclease H-like superfamily/Ribonuclease H"/>
    <property type="match status" value="1"/>
</dbReference>
<name>A0A0C2JW49_THEKT</name>
<keyword evidence="2" id="KW-1185">Reference proteome</keyword>
<evidence type="ECO:0000313" key="2">
    <source>
        <dbReference type="Proteomes" id="UP000031668"/>
    </source>
</evidence>
<dbReference type="EMBL" id="JWZT01000726">
    <property type="protein sequence ID" value="KII73663.1"/>
    <property type="molecule type" value="Genomic_DNA"/>
</dbReference>
<gene>
    <name evidence="1" type="ORF">RF11_12214</name>
</gene>
<dbReference type="AlphaFoldDB" id="A0A0C2JW49"/>
<evidence type="ECO:0000313" key="1">
    <source>
        <dbReference type="EMBL" id="KII73663.1"/>
    </source>
</evidence>
<dbReference type="GO" id="GO:0003676">
    <property type="term" value="F:nucleic acid binding"/>
    <property type="evidence" value="ECO:0007669"/>
    <property type="project" value="InterPro"/>
</dbReference>
<proteinExistence type="predicted"/>
<dbReference type="Proteomes" id="UP000031668">
    <property type="component" value="Unassembled WGS sequence"/>
</dbReference>
<reference evidence="1 2" key="1">
    <citation type="journal article" date="2014" name="Genome Biol. Evol.">
        <title>The genome of the myxosporean Thelohanellus kitauei shows adaptations to nutrient acquisition within its fish host.</title>
        <authorList>
            <person name="Yang Y."/>
            <person name="Xiong J."/>
            <person name="Zhou Z."/>
            <person name="Huo F."/>
            <person name="Miao W."/>
            <person name="Ran C."/>
            <person name="Liu Y."/>
            <person name="Zhang J."/>
            <person name="Feng J."/>
            <person name="Wang M."/>
            <person name="Wang M."/>
            <person name="Wang L."/>
            <person name="Yao B."/>
        </authorList>
    </citation>
    <scope>NUCLEOTIDE SEQUENCE [LARGE SCALE GENOMIC DNA]</scope>
    <source>
        <strain evidence="1">Wuqing</strain>
    </source>
</reference>
<protein>
    <recommendedName>
        <fullName evidence="3">Integrase catalytic domain-containing protein</fullName>
    </recommendedName>
</protein>
<accession>A0A0C2JW49</accession>
<comment type="caution">
    <text evidence="1">The sequence shown here is derived from an EMBL/GenBank/DDBJ whole genome shotgun (WGS) entry which is preliminary data.</text>
</comment>
<organism evidence="1 2">
    <name type="scientific">Thelohanellus kitauei</name>
    <name type="common">Myxosporean</name>
    <dbReference type="NCBI Taxonomy" id="669202"/>
    <lineage>
        <taxon>Eukaryota</taxon>
        <taxon>Metazoa</taxon>
        <taxon>Cnidaria</taxon>
        <taxon>Myxozoa</taxon>
        <taxon>Myxosporea</taxon>
        <taxon>Bivalvulida</taxon>
        <taxon>Platysporina</taxon>
        <taxon>Myxobolidae</taxon>
        <taxon>Thelohanellus</taxon>
    </lineage>
</organism>